<proteinExistence type="predicted"/>
<protein>
    <submittedName>
        <fullName evidence="1">Uncharacterized protein</fullName>
    </submittedName>
</protein>
<dbReference type="EMBL" id="SRLO01000134">
    <property type="protein sequence ID" value="TNN72676.1"/>
    <property type="molecule type" value="Genomic_DNA"/>
</dbReference>
<keyword evidence="2" id="KW-1185">Reference proteome</keyword>
<evidence type="ECO:0000313" key="2">
    <source>
        <dbReference type="Proteomes" id="UP000314294"/>
    </source>
</evidence>
<sequence length="175" mass="20029">MMSTATDETEILEKKDAVCTFDFVTVTEERQQDLNSPSTANATFHLVPQHADCTLHTAPHQCCCVHNVIAALQQEDTAGMVAHSYGHDERPEHWISAIRVSAMPFIPFSFLIPLKFVKLCKQHEKRSQVFRLDTIQVHLQYARTLVAVILQSSPELLQDLFEDLETRVWFELVQH</sequence>
<reference evidence="1 2" key="1">
    <citation type="submission" date="2019-03" db="EMBL/GenBank/DDBJ databases">
        <title>First draft genome of Liparis tanakae, snailfish: a comprehensive survey of snailfish specific genes.</title>
        <authorList>
            <person name="Kim W."/>
            <person name="Song I."/>
            <person name="Jeong J.-H."/>
            <person name="Kim D."/>
            <person name="Kim S."/>
            <person name="Ryu S."/>
            <person name="Song J.Y."/>
            <person name="Lee S.K."/>
        </authorList>
    </citation>
    <scope>NUCLEOTIDE SEQUENCE [LARGE SCALE GENOMIC DNA]</scope>
    <source>
        <tissue evidence="1">Muscle</tissue>
    </source>
</reference>
<dbReference type="AlphaFoldDB" id="A0A4Z2I3M5"/>
<dbReference type="Proteomes" id="UP000314294">
    <property type="component" value="Unassembled WGS sequence"/>
</dbReference>
<evidence type="ECO:0000313" key="1">
    <source>
        <dbReference type="EMBL" id="TNN72676.1"/>
    </source>
</evidence>
<organism evidence="1 2">
    <name type="scientific">Liparis tanakae</name>
    <name type="common">Tanaka's snailfish</name>
    <dbReference type="NCBI Taxonomy" id="230148"/>
    <lineage>
        <taxon>Eukaryota</taxon>
        <taxon>Metazoa</taxon>
        <taxon>Chordata</taxon>
        <taxon>Craniata</taxon>
        <taxon>Vertebrata</taxon>
        <taxon>Euteleostomi</taxon>
        <taxon>Actinopterygii</taxon>
        <taxon>Neopterygii</taxon>
        <taxon>Teleostei</taxon>
        <taxon>Neoteleostei</taxon>
        <taxon>Acanthomorphata</taxon>
        <taxon>Eupercaria</taxon>
        <taxon>Perciformes</taxon>
        <taxon>Cottioidei</taxon>
        <taxon>Cottales</taxon>
        <taxon>Liparidae</taxon>
        <taxon>Liparis</taxon>
    </lineage>
</organism>
<name>A0A4Z2I3M5_9TELE</name>
<gene>
    <name evidence="1" type="ORF">EYF80_017125</name>
</gene>
<comment type="caution">
    <text evidence="1">The sequence shown here is derived from an EMBL/GenBank/DDBJ whole genome shotgun (WGS) entry which is preliminary data.</text>
</comment>
<accession>A0A4Z2I3M5</accession>